<feature type="transmembrane region" description="Helical" evidence="9">
    <location>
        <begin position="178"/>
        <end position="196"/>
    </location>
</feature>
<comment type="caution">
    <text evidence="10">The sequence shown here is derived from an EMBL/GenBank/DDBJ whole genome shotgun (WGS) entry which is preliminary data.</text>
</comment>
<feature type="transmembrane region" description="Helical" evidence="9">
    <location>
        <begin position="103"/>
        <end position="130"/>
    </location>
</feature>
<evidence type="ECO:0000256" key="3">
    <source>
        <dbReference type="ARBA" id="ARBA00022475"/>
    </source>
</evidence>
<dbReference type="PANTHER" id="PTHR32196">
    <property type="entry name" value="ABC TRANSPORTER PERMEASE PROTEIN YPHD-RELATED-RELATED"/>
    <property type="match status" value="1"/>
</dbReference>
<dbReference type="CDD" id="cd06579">
    <property type="entry name" value="TM_PBP1_transp_AraH_like"/>
    <property type="match status" value="1"/>
</dbReference>
<feature type="transmembrane region" description="Helical" evidence="9">
    <location>
        <begin position="255"/>
        <end position="274"/>
    </location>
</feature>
<keyword evidence="11" id="KW-1185">Reference proteome</keyword>
<dbReference type="EMBL" id="JACOQG010000004">
    <property type="protein sequence ID" value="MBC5778851.1"/>
    <property type="molecule type" value="Genomic_DNA"/>
</dbReference>
<organism evidence="10 11">
    <name type="scientific">Blautia difficilis</name>
    <dbReference type="NCBI Taxonomy" id="2763027"/>
    <lineage>
        <taxon>Bacteria</taxon>
        <taxon>Bacillati</taxon>
        <taxon>Bacillota</taxon>
        <taxon>Clostridia</taxon>
        <taxon>Lachnospirales</taxon>
        <taxon>Lachnospiraceae</taxon>
        <taxon>Blautia</taxon>
    </lineage>
</organism>
<dbReference type="RefSeq" id="WP_186994346.1">
    <property type="nucleotide sequence ID" value="NZ_JACOQG010000004.1"/>
</dbReference>
<feature type="transmembrane region" description="Helical" evidence="9">
    <location>
        <begin position="307"/>
        <end position="325"/>
    </location>
</feature>
<keyword evidence="7 9" id="KW-0472">Membrane</keyword>
<evidence type="ECO:0000256" key="8">
    <source>
        <dbReference type="ARBA" id="ARBA00039381"/>
    </source>
</evidence>
<feature type="transmembrane region" description="Helical" evidence="9">
    <location>
        <begin position="281"/>
        <end position="301"/>
    </location>
</feature>
<keyword evidence="4" id="KW-0997">Cell inner membrane</keyword>
<keyword evidence="2" id="KW-0813">Transport</keyword>
<gene>
    <name evidence="10" type="ORF">H8Z82_04085</name>
</gene>
<accession>A0ABR7IFT8</accession>
<proteinExistence type="predicted"/>
<feature type="transmembrane region" description="Helical" evidence="9">
    <location>
        <begin position="26"/>
        <end position="49"/>
    </location>
</feature>
<evidence type="ECO:0000256" key="9">
    <source>
        <dbReference type="SAM" id="Phobius"/>
    </source>
</evidence>
<sequence length="331" mass="34334">MKNVATTKEQGSKNSVWKNIRSMKEFSVLVILLVLIVFISVLSPAFLTVTNLRTTAIGFSCNAIIAIAMTLALVSGGFDLSVGSVLGLSAVCVVVLTNNGWSIWMACIVGILVGIFCGSINGLLIGYLNLNAFITTLGMQQMARGIVYVLTNGGSIGLQDAPGVKAFRVIGSGSVGKFPLLFLVCLVLVVIGDILVRRSGIARNVFFVGSNEKTAMLSGINTRLVKTMVYVLTGALSGLAGVLTASRFGTATSSTGSGVEMTVISAAVIGGVSLTGGKGTVAGAVLGVVLMSVISNILVILNVSVHWQNFITGAILILAIIFDALSNRKKN</sequence>
<evidence type="ECO:0000256" key="4">
    <source>
        <dbReference type="ARBA" id="ARBA00022519"/>
    </source>
</evidence>
<dbReference type="PANTHER" id="PTHR32196:SF71">
    <property type="entry name" value="AUTOINDUCER 2 IMPORT SYSTEM PERMEASE PROTEIN LSRD"/>
    <property type="match status" value="1"/>
</dbReference>
<feature type="transmembrane region" description="Helical" evidence="9">
    <location>
        <begin position="80"/>
        <end position="97"/>
    </location>
</feature>
<evidence type="ECO:0000256" key="7">
    <source>
        <dbReference type="ARBA" id="ARBA00023136"/>
    </source>
</evidence>
<feature type="transmembrane region" description="Helical" evidence="9">
    <location>
        <begin position="55"/>
        <end position="73"/>
    </location>
</feature>
<evidence type="ECO:0000256" key="1">
    <source>
        <dbReference type="ARBA" id="ARBA00004651"/>
    </source>
</evidence>
<dbReference type="Proteomes" id="UP000649826">
    <property type="component" value="Unassembled WGS sequence"/>
</dbReference>
<dbReference type="Pfam" id="PF02653">
    <property type="entry name" value="BPD_transp_2"/>
    <property type="match status" value="1"/>
</dbReference>
<feature type="transmembrane region" description="Helical" evidence="9">
    <location>
        <begin position="142"/>
        <end position="158"/>
    </location>
</feature>
<evidence type="ECO:0000256" key="2">
    <source>
        <dbReference type="ARBA" id="ARBA00022448"/>
    </source>
</evidence>
<keyword evidence="3" id="KW-1003">Cell membrane</keyword>
<protein>
    <recommendedName>
        <fullName evidence="8">Autoinducer 2 import system permease protein LsrD</fullName>
    </recommendedName>
</protein>
<evidence type="ECO:0000256" key="6">
    <source>
        <dbReference type="ARBA" id="ARBA00022989"/>
    </source>
</evidence>
<feature type="transmembrane region" description="Helical" evidence="9">
    <location>
        <begin position="228"/>
        <end position="249"/>
    </location>
</feature>
<reference evidence="10 11" key="1">
    <citation type="submission" date="2020-08" db="EMBL/GenBank/DDBJ databases">
        <title>Genome public.</title>
        <authorList>
            <person name="Liu C."/>
            <person name="Sun Q."/>
        </authorList>
    </citation>
    <scope>NUCLEOTIDE SEQUENCE [LARGE SCALE GENOMIC DNA]</scope>
    <source>
        <strain evidence="10 11">M29</strain>
    </source>
</reference>
<name>A0ABR7IFT8_9FIRM</name>
<evidence type="ECO:0000313" key="11">
    <source>
        <dbReference type="Proteomes" id="UP000649826"/>
    </source>
</evidence>
<evidence type="ECO:0000256" key="5">
    <source>
        <dbReference type="ARBA" id="ARBA00022692"/>
    </source>
</evidence>
<keyword evidence="6 9" id="KW-1133">Transmembrane helix</keyword>
<keyword evidence="5 9" id="KW-0812">Transmembrane</keyword>
<dbReference type="InterPro" id="IPR001851">
    <property type="entry name" value="ABC_transp_permease"/>
</dbReference>
<evidence type="ECO:0000313" key="10">
    <source>
        <dbReference type="EMBL" id="MBC5778851.1"/>
    </source>
</evidence>
<comment type="subcellular location">
    <subcellularLocation>
        <location evidence="1">Cell membrane</location>
        <topology evidence="1">Multi-pass membrane protein</topology>
    </subcellularLocation>
</comment>